<dbReference type="EMBL" id="JACYTN010000006">
    <property type="protein sequence ID" value="MBD8498887.1"/>
    <property type="molecule type" value="Genomic_DNA"/>
</dbReference>
<keyword evidence="4" id="KW-1185">Reference proteome</keyword>
<comment type="caution">
    <text evidence="3">The sequence shown here is derived from an EMBL/GenBank/DDBJ whole genome shotgun (WGS) entry which is preliminary data.</text>
</comment>
<dbReference type="InterPro" id="IPR010611">
    <property type="entry name" value="3D_dom"/>
</dbReference>
<dbReference type="CDD" id="cd12797">
    <property type="entry name" value="M23_peptidase"/>
    <property type="match status" value="1"/>
</dbReference>
<accession>A0ABR9AXN0</accession>
<dbReference type="Pfam" id="PF01551">
    <property type="entry name" value="Peptidase_M23"/>
    <property type="match status" value="1"/>
</dbReference>
<reference evidence="3 4" key="1">
    <citation type="submission" date="2020-09" db="EMBL/GenBank/DDBJ databases">
        <title>Paenibacillus sp. CAU 1523 isolated from sand of Haeundae Beach.</title>
        <authorList>
            <person name="Kim W."/>
        </authorList>
    </citation>
    <scope>NUCLEOTIDE SEQUENCE [LARGE SCALE GENOMIC DNA]</scope>
    <source>
        <strain evidence="3 4">CAU 1523</strain>
    </source>
</reference>
<dbReference type="InterPro" id="IPR016047">
    <property type="entry name" value="M23ase_b-sheet_dom"/>
</dbReference>
<dbReference type="SUPFAM" id="SSF51261">
    <property type="entry name" value="Duplicated hybrid motif"/>
    <property type="match status" value="1"/>
</dbReference>
<feature type="domain" description="3D" evidence="2">
    <location>
        <begin position="308"/>
        <end position="366"/>
    </location>
</feature>
<dbReference type="InterPro" id="IPR011055">
    <property type="entry name" value="Dup_hybrid_motif"/>
</dbReference>
<organism evidence="3 4">
    <name type="scientific">Paenibacillus arenosi</name>
    <dbReference type="NCBI Taxonomy" id="2774142"/>
    <lineage>
        <taxon>Bacteria</taxon>
        <taxon>Bacillati</taxon>
        <taxon>Bacillota</taxon>
        <taxon>Bacilli</taxon>
        <taxon>Bacillales</taxon>
        <taxon>Paenibacillaceae</taxon>
        <taxon>Paenibacillus</taxon>
    </lineage>
</organism>
<dbReference type="PANTHER" id="PTHR21666:SF270">
    <property type="entry name" value="MUREIN HYDROLASE ACTIVATOR ENVC"/>
    <property type="match status" value="1"/>
</dbReference>
<proteinExistence type="predicted"/>
<dbReference type="Proteomes" id="UP000634529">
    <property type="component" value="Unassembled WGS sequence"/>
</dbReference>
<dbReference type="RefSeq" id="WP_192025242.1">
    <property type="nucleotide sequence ID" value="NZ_JACYTN010000006.1"/>
</dbReference>
<evidence type="ECO:0000313" key="3">
    <source>
        <dbReference type="EMBL" id="MBD8498887.1"/>
    </source>
</evidence>
<evidence type="ECO:0000259" key="1">
    <source>
        <dbReference type="Pfam" id="PF01551"/>
    </source>
</evidence>
<protein>
    <submittedName>
        <fullName evidence="3">Peptidoglycan DD-metalloendopeptidase family protein</fullName>
    </submittedName>
</protein>
<dbReference type="Gene3D" id="2.70.70.10">
    <property type="entry name" value="Glucose Permease (Domain IIA)"/>
    <property type="match status" value="1"/>
</dbReference>
<dbReference type="CDD" id="cd14667">
    <property type="entry name" value="3D_containing_proteins"/>
    <property type="match status" value="1"/>
</dbReference>
<dbReference type="InterPro" id="IPR050570">
    <property type="entry name" value="Cell_wall_metabolism_enzyme"/>
</dbReference>
<evidence type="ECO:0000259" key="2">
    <source>
        <dbReference type="Pfam" id="PF06725"/>
    </source>
</evidence>
<feature type="domain" description="M23ase beta-sheet core" evidence="1">
    <location>
        <begin position="140"/>
        <end position="240"/>
    </location>
</feature>
<dbReference type="PANTHER" id="PTHR21666">
    <property type="entry name" value="PEPTIDASE-RELATED"/>
    <property type="match status" value="1"/>
</dbReference>
<gene>
    <name evidence="3" type="ORF">IFO66_11295</name>
</gene>
<dbReference type="Pfam" id="PF06725">
    <property type="entry name" value="3D"/>
    <property type="match status" value="1"/>
</dbReference>
<dbReference type="InterPro" id="IPR059180">
    <property type="entry name" value="3D_YorM"/>
</dbReference>
<evidence type="ECO:0000313" key="4">
    <source>
        <dbReference type="Proteomes" id="UP000634529"/>
    </source>
</evidence>
<sequence>MYVSDYNHPSSRLLEGIQNKIDAAGHEPRVVIELDKMTYVSGLRRKYDAVKYVQESVVSDLLSIDKAEKLTEYIPGTHVPGTPPPPEVWNNTPTELQNVTMSMPIIFSSTLRGKSNSSRTIQGMFITDWHDSDPRCSRKNHNGIDFDLVMNDPVHAVWAGRVTEARAMNGYGKVVYIDHGNGWQTRYAHLNSISVNRGEQVSAGDIIGLGGNTGLSISSQGGDGTHLHFEVRLNGTDLNPEPFLRRQKSIQLASKTPKTTATTPPPAPISGGYVEYHVEATAYTATCKGCTGITKGGTDVRKWEGWKIIAVDPSLIPLKSKVELIVEGVSWGIYDADDIGGDIKGNRIDILMETTQKAYTFGRKDVVIRVQSWGDGKERTLTGDYGKEIVTYQVNRTTSKQTYSKDFTAKRTTLPPKKYPILEGAEQFLMNETKSKMHNVLGFRKTNSAGHTKKIVFEHEWINAGNLSWAYNAELGIHDVITVRVDDYPIVQISGASAKNGVAYPPSIPVPKGKHKVVFSFANSANASSGRFGLLWLKAKEFDVETIEAKQLWSFVDNMNSSSKWTANGNVSLKDKGDYQAISTKGGEAGIERSKKITKFPFTMNLRVKVATDTIGRVYLSNGKKGFMVTIRPDGISAQGGGAYSIDNQSDFVEYTIVCHDDTDMDVYVRRNEEWVNTDVRGTSYSHNANQILLVVSKGTMFIDDVKYAFNNYAIEQFATRIGDMYSEKWYEVGDFEFEEMFTVDKDVISWEVNAHMDTSSSTARITLDNGEGIYSPMWQRNADFPSTYKKKAPPLSFWEGGELCHVISEGTPIRIYAGFGNELVRVFTGMIKGEIEENAKERTISFSCVDRFDMIEEHVLYRPKSYPPEDTLGSDGGAFAWIKSSIVEDIAVESGITTWKVHAEDFAYPDYDIDDTVYIDVNKSEGTFMKFNKSTGELDAVSQEAIKKVGGWENPFVASVTFPVGTRSSDAIHSLIQDMPYRVFCNRYGTFMMKRMDFLDDPDWLVKQGTKWEFTGDENLFELNSSTDYSRVRNHLMISGTSGLVEHFFDKSLIIATKGNIRTAGMNLNWLDEVDGASMRGLKQEIANKVFFDIKRQARTKNVVVKGNPLIELLDTVYVHNESTYTANHYIVKGHRLVGSNKGIVSYLELTWQLLT</sequence>
<name>A0ABR9AXN0_9BACL</name>